<dbReference type="InterPro" id="IPR036365">
    <property type="entry name" value="PGBD-like_sf"/>
</dbReference>
<dbReference type="GO" id="GO:0008745">
    <property type="term" value="F:N-acetylmuramoyl-L-alanine amidase activity"/>
    <property type="evidence" value="ECO:0007669"/>
    <property type="project" value="InterPro"/>
</dbReference>
<feature type="compositionally biased region" description="Low complexity" evidence="1">
    <location>
        <begin position="240"/>
        <end position="250"/>
    </location>
</feature>
<dbReference type="PANTHER" id="PTHR41533">
    <property type="entry name" value="L,D-TRANSPEPTIDASE HI_1667-RELATED"/>
    <property type="match status" value="1"/>
</dbReference>
<comment type="caution">
    <text evidence="3">The sequence shown here is derived from an EMBL/GenBank/DDBJ whole genome shotgun (WGS) entry which is preliminary data.</text>
</comment>
<dbReference type="SUPFAM" id="SSF53187">
    <property type="entry name" value="Zn-dependent exopeptidases"/>
    <property type="match status" value="1"/>
</dbReference>
<dbReference type="InterPro" id="IPR036366">
    <property type="entry name" value="PGBDSf"/>
</dbReference>
<dbReference type="InterPro" id="IPR052905">
    <property type="entry name" value="LD-transpeptidase_YkuD-like"/>
</dbReference>
<dbReference type="SUPFAM" id="SSF47090">
    <property type="entry name" value="PGBD-like"/>
    <property type="match status" value="2"/>
</dbReference>
<dbReference type="EMBL" id="JROM01000017">
    <property type="protein sequence ID" value="KHE74701.1"/>
    <property type="molecule type" value="Genomic_DNA"/>
</dbReference>
<evidence type="ECO:0000256" key="1">
    <source>
        <dbReference type="SAM" id="MobiDB-lite"/>
    </source>
</evidence>
<evidence type="ECO:0000313" key="3">
    <source>
        <dbReference type="EMBL" id="KHE74701.1"/>
    </source>
</evidence>
<sequence>MPPSTPGAALRHGMTDRRITGLRERLVRAGGEDLPVAGDSVSDPTVFDDRVDHAVRVFQQRKGLIVDGVVGPETEAALNDAQYRLGDRPLFFDEAAPLQGDDVEELQDNLSLLGFYYGHLDAVFSRQTEYAVKELQHSLGVPSDGTVGLDTLSGLARVRKKITSAKAFSLRDHHRLESLQEALRDRLVLLVPSGAGPQVSPAGAPDSFAADQDAITLDVAQRTRVLLRAVGAKPVIATAQGTGASSSGAGPEDSDGSVPEVPEVLPDDALMLTLQCDWNSSPLAQGVATFFWGAPDTRQAYSPVGQLASDMILRELVARTGALDLGSHARQWSALREVRTAAAWVDLGYLSNEDEASRLRSGEYRARLAEALLCGLQRVLAPTPEPTATGTMSLADIQDYYRRDA</sequence>
<organism evidence="3 4">
    <name type="scientific">Kocuria marina</name>
    <dbReference type="NCBI Taxonomy" id="223184"/>
    <lineage>
        <taxon>Bacteria</taxon>
        <taxon>Bacillati</taxon>
        <taxon>Actinomycetota</taxon>
        <taxon>Actinomycetes</taxon>
        <taxon>Micrococcales</taxon>
        <taxon>Micrococcaceae</taxon>
        <taxon>Kocuria</taxon>
    </lineage>
</organism>
<evidence type="ECO:0000259" key="2">
    <source>
        <dbReference type="SMART" id="SM00646"/>
    </source>
</evidence>
<proteinExistence type="predicted"/>
<dbReference type="Gene3D" id="1.10.101.10">
    <property type="entry name" value="PGBD-like superfamily/PGBD"/>
    <property type="match status" value="2"/>
</dbReference>
<dbReference type="PANTHER" id="PTHR41533:SF1">
    <property type="entry name" value="L,D-TRANSPEPTIDASE YCBB-RELATED"/>
    <property type="match status" value="1"/>
</dbReference>
<dbReference type="Pfam" id="PF01471">
    <property type="entry name" value="PG_binding_1"/>
    <property type="match status" value="2"/>
</dbReference>
<dbReference type="CDD" id="cd02696">
    <property type="entry name" value="MurNAc-LAA"/>
    <property type="match status" value="1"/>
</dbReference>
<gene>
    <name evidence="3" type="ORF">AS25_05360</name>
</gene>
<dbReference type="Pfam" id="PF01520">
    <property type="entry name" value="Amidase_3"/>
    <property type="match status" value="1"/>
</dbReference>
<dbReference type="Proteomes" id="UP000030664">
    <property type="component" value="Unassembled WGS sequence"/>
</dbReference>
<dbReference type="Gene3D" id="3.40.630.40">
    <property type="entry name" value="Zn-dependent exopeptidases"/>
    <property type="match status" value="1"/>
</dbReference>
<reference evidence="3 4" key="1">
    <citation type="submission" date="2014-09" db="EMBL/GenBank/DDBJ databases">
        <title>High-quality draft genome sequence of Kocuria marina SO9-6, an actinobacterium isolated from a copper mine.</title>
        <authorList>
            <person name="Castro D.B."/>
            <person name="Pereira L.B."/>
            <person name="Silva M.V."/>
            <person name="Silva B.P."/>
            <person name="Zanardi B.R."/>
            <person name="Carlos C."/>
            <person name="Belgini D.R."/>
            <person name="Limache E.G."/>
            <person name="Lacerda G.V."/>
            <person name="Nery M.B."/>
            <person name="Gomes M.B."/>
            <person name="Souza S."/>
            <person name="Silva T.M."/>
            <person name="Rodrigues V.D."/>
            <person name="Paulino L.C."/>
            <person name="Vicentini R."/>
            <person name="Ferraz L.F."/>
            <person name="Ottoboni L.M."/>
        </authorList>
    </citation>
    <scope>NUCLEOTIDE SEQUENCE [LARGE SCALE GENOMIC DNA]</scope>
    <source>
        <strain evidence="3 4">SO9-6</strain>
    </source>
</reference>
<dbReference type="GO" id="GO:0009253">
    <property type="term" value="P:peptidoglycan catabolic process"/>
    <property type="evidence" value="ECO:0007669"/>
    <property type="project" value="InterPro"/>
</dbReference>
<dbReference type="SMART" id="SM00646">
    <property type="entry name" value="Ami_3"/>
    <property type="match status" value="1"/>
</dbReference>
<dbReference type="STRING" id="223184.AS25_05360"/>
<dbReference type="InterPro" id="IPR002508">
    <property type="entry name" value="MurNAc-LAA_cat"/>
</dbReference>
<dbReference type="InterPro" id="IPR002477">
    <property type="entry name" value="Peptidoglycan-bd-like"/>
</dbReference>
<accession>A0A0B0D9L7</accession>
<protein>
    <submittedName>
        <fullName evidence="3">N-acetylmuramoyl-L-alanine amidase</fullName>
    </submittedName>
</protein>
<feature type="domain" description="MurNAc-LAA" evidence="2">
    <location>
        <begin position="273"/>
        <end position="377"/>
    </location>
</feature>
<dbReference type="eggNOG" id="COG0860">
    <property type="taxonomic scope" value="Bacteria"/>
</dbReference>
<dbReference type="eggNOG" id="COG3409">
    <property type="taxonomic scope" value="Bacteria"/>
</dbReference>
<name>A0A0B0D9L7_9MICC</name>
<evidence type="ECO:0000313" key="4">
    <source>
        <dbReference type="Proteomes" id="UP000030664"/>
    </source>
</evidence>
<dbReference type="AlphaFoldDB" id="A0A0B0D9L7"/>
<feature type="region of interest" description="Disordered" evidence="1">
    <location>
        <begin position="240"/>
        <end position="260"/>
    </location>
</feature>